<evidence type="ECO:0000256" key="1">
    <source>
        <dbReference type="ARBA" id="ARBA00004383"/>
    </source>
</evidence>
<evidence type="ECO:0000313" key="14">
    <source>
        <dbReference type="Proteomes" id="UP000230961"/>
    </source>
</evidence>
<evidence type="ECO:0000256" key="5">
    <source>
        <dbReference type="ARBA" id="ARBA00022519"/>
    </source>
</evidence>
<accession>A0A7U4K346</accession>
<keyword evidence="8 11" id="KW-1133">Transmembrane helix</keyword>
<dbReference type="PROSITE" id="PS52015">
    <property type="entry name" value="TONB_CTD"/>
    <property type="match status" value="1"/>
</dbReference>
<feature type="compositionally biased region" description="Polar residues" evidence="10">
    <location>
        <begin position="166"/>
        <end position="175"/>
    </location>
</feature>
<evidence type="ECO:0000256" key="3">
    <source>
        <dbReference type="ARBA" id="ARBA00022448"/>
    </source>
</evidence>
<dbReference type="EMBL" id="CP007448">
    <property type="protein sequence ID" value="AHM76373.1"/>
    <property type="molecule type" value="Genomic_DNA"/>
</dbReference>
<dbReference type="GO" id="GO:0055085">
    <property type="term" value="P:transmembrane transport"/>
    <property type="evidence" value="ECO:0007669"/>
    <property type="project" value="InterPro"/>
</dbReference>
<dbReference type="Pfam" id="PF03544">
    <property type="entry name" value="TonB_C"/>
    <property type="match status" value="1"/>
</dbReference>
<keyword evidence="6 11" id="KW-0812">Transmembrane</keyword>
<feature type="transmembrane region" description="Helical" evidence="11">
    <location>
        <begin position="12"/>
        <end position="31"/>
    </location>
</feature>
<dbReference type="NCBIfam" id="TIGR01352">
    <property type="entry name" value="tonB_Cterm"/>
    <property type="match status" value="1"/>
</dbReference>
<sequence length="274" mass="30254">MKKRQNDSSTILWWVSATLMSGIHIYLIWLLSHTHMPPPDADISPVAMMLALSTEPEFSQNVEQESVMGISQNINEPPVEPVEHQPEAANQLVVAPEHSNASLIVEKKVDTSQKEPTKAERRPQKVTKPRQPIKEPPPESSTPAMPAVATSTPLSGESHQVAAAANSDSLQNQQSHMNWRSRLQGHLAGFKRYPPTARKQRQQGTAIVHFAVNQEGYVLATKLIKSSGVAALDREALAVIKRAQPLPQPPAELLLNKQITLIVPVVFDLKNNKR</sequence>
<evidence type="ECO:0000256" key="6">
    <source>
        <dbReference type="ARBA" id="ARBA00022692"/>
    </source>
</evidence>
<evidence type="ECO:0000259" key="12">
    <source>
        <dbReference type="PROSITE" id="PS52015"/>
    </source>
</evidence>
<evidence type="ECO:0000256" key="11">
    <source>
        <dbReference type="SAM" id="Phobius"/>
    </source>
</evidence>
<keyword evidence="7" id="KW-0653">Protein transport</keyword>
<keyword evidence="5" id="KW-0997">Cell inner membrane</keyword>
<evidence type="ECO:0000256" key="8">
    <source>
        <dbReference type="ARBA" id="ARBA00022989"/>
    </source>
</evidence>
<organism evidence="13 14">
    <name type="scientific">Yersinia enterocolitica LC20</name>
    <dbReference type="NCBI Taxonomy" id="1443113"/>
    <lineage>
        <taxon>Bacteria</taxon>
        <taxon>Pseudomonadati</taxon>
        <taxon>Pseudomonadota</taxon>
        <taxon>Gammaproteobacteria</taxon>
        <taxon>Enterobacterales</taxon>
        <taxon>Yersiniaceae</taxon>
        <taxon>Yersinia</taxon>
    </lineage>
</organism>
<protein>
    <submittedName>
        <fullName evidence="13">Energy transducer TonB</fullName>
    </submittedName>
</protein>
<dbReference type="PANTHER" id="PTHR33446:SF2">
    <property type="entry name" value="PROTEIN TONB"/>
    <property type="match status" value="1"/>
</dbReference>
<dbReference type="Gene3D" id="3.30.1150.10">
    <property type="match status" value="1"/>
</dbReference>
<proteinExistence type="inferred from homology"/>
<keyword evidence="4" id="KW-1003">Cell membrane</keyword>
<evidence type="ECO:0000256" key="9">
    <source>
        <dbReference type="ARBA" id="ARBA00023136"/>
    </source>
</evidence>
<dbReference type="GO" id="GO:0098797">
    <property type="term" value="C:plasma membrane protein complex"/>
    <property type="evidence" value="ECO:0007669"/>
    <property type="project" value="TreeGrafter"/>
</dbReference>
<evidence type="ECO:0000256" key="7">
    <source>
        <dbReference type="ARBA" id="ARBA00022927"/>
    </source>
</evidence>
<dbReference type="SUPFAM" id="SSF74653">
    <property type="entry name" value="TolA/TonB C-terminal domain"/>
    <property type="match status" value="1"/>
</dbReference>
<feature type="region of interest" description="Disordered" evidence="10">
    <location>
        <begin position="103"/>
        <end position="175"/>
    </location>
</feature>
<keyword evidence="9 11" id="KW-0472">Membrane</keyword>
<dbReference type="InterPro" id="IPR051045">
    <property type="entry name" value="TonB-dependent_transducer"/>
</dbReference>
<dbReference type="InterPro" id="IPR037682">
    <property type="entry name" value="TonB_C"/>
</dbReference>
<feature type="compositionally biased region" description="Polar residues" evidence="10">
    <location>
        <begin position="149"/>
        <end position="158"/>
    </location>
</feature>
<evidence type="ECO:0000313" key="13">
    <source>
        <dbReference type="EMBL" id="AHM76373.1"/>
    </source>
</evidence>
<dbReference type="GO" id="GO:0015031">
    <property type="term" value="P:protein transport"/>
    <property type="evidence" value="ECO:0007669"/>
    <property type="project" value="UniProtKB-KW"/>
</dbReference>
<name>A0A7U4K346_YEREN</name>
<dbReference type="InterPro" id="IPR006260">
    <property type="entry name" value="TonB/TolA_C"/>
</dbReference>
<evidence type="ECO:0000256" key="2">
    <source>
        <dbReference type="ARBA" id="ARBA00006555"/>
    </source>
</evidence>
<keyword evidence="3" id="KW-0813">Transport</keyword>
<gene>
    <name evidence="13" type="ORF">LC20_05122</name>
</gene>
<reference evidence="13 14" key="1">
    <citation type="submission" date="2017-11" db="EMBL/GenBank/DDBJ databases">
        <title>The complete genome sequence and comparative genome analysis of Yersinia enterocolitica strain LC20.</title>
        <authorList>
            <person name="Shi G."/>
            <person name="Su M."/>
            <person name="Liang J."/>
            <person name="Gu W."/>
            <person name="Xiao Y."/>
            <person name="Zhang Z."/>
            <person name="Qiu H."/>
            <person name="Duan R."/>
            <person name="Zhang Z."/>
            <person name="Li Y."/>
            <person name="Zhang X."/>
            <person name="Ling Y."/>
            <person name="Song L."/>
            <person name="Chen M."/>
            <person name="Zhao Y."/>
            <person name="Wu J."/>
            <person name="Jing H."/>
            <person name="Xiao J."/>
            <person name="Wang X."/>
        </authorList>
    </citation>
    <scope>NUCLEOTIDE SEQUENCE [LARGE SCALE GENOMIC DNA]</scope>
    <source>
        <strain evidence="13 14">LC20</strain>
    </source>
</reference>
<evidence type="ECO:0000256" key="4">
    <source>
        <dbReference type="ARBA" id="ARBA00022475"/>
    </source>
</evidence>
<dbReference type="Proteomes" id="UP000230961">
    <property type="component" value="Chromosome"/>
</dbReference>
<dbReference type="PANTHER" id="PTHR33446">
    <property type="entry name" value="PROTEIN TONB-RELATED"/>
    <property type="match status" value="1"/>
</dbReference>
<feature type="compositionally biased region" description="Basic and acidic residues" evidence="10">
    <location>
        <begin position="105"/>
        <end position="123"/>
    </location>
</feature>
<comment type="subcellular location">
    <subcellularLocation>
        <location evidence="1">Cell inner membrane</location>
        <topology evidence="1">Single-pass membrane protein</topology>
        <orientation evidence="1">Periplasmic side</orientation>
    </subcellularLocation>
</comment>
<dbReference type="KEGG" id="yel:LC20_05122"/>
<feature type="domain" description="TonB C-terminal" evidence="12">
    <location>
        <begin position="178"/>
        <end position="274"/>
    </location>
</feature>
<comment type="similarity">
    <text evidence="2">Belongs to the TonB family.</text>
</comment>
<evidence type="ECO:0000256" key="10">
    <source>
        <dbReference type="SAM" id="MobiDB-lite"/>
    </source>
</evidence>
<dbReference type="GO" id="GO:0031992">
    <property type="term" value="F:energy transducer activity"/>
    <property type="evidence" value="ECO:0007669"/>
    <property type="project" value="TreeGrafter"/>
</dbReference>
<dbReference type="AlphaFoldDB" id="A0A7U4K346"/>